<evidence type="ECO:0000313" key="1">
    <source>
        <dbReference type="EMBL" id="TKK75847.1"/>
    </source>
</evidence>
<dbReference type="EMBL" id="SIYF01000365">
    <property type="protein sequence ID" value="TKK75847.1"/>
    <property type="molecule type" value="Genomic_DNA"/>
</dbReference>
<proteinExistence type="predicted"/>
<accession>A0A4U3LNF6</accession>
<comment type="caution">
    <text evidence="1">The sequence shown here is derived from an EMBL/GenBank/DDBJ whole genome shotgun (WGS) entry which is preliminary data.</text>
</comment>
<name>A0A4U3LNF6_ENTFL</name>
<reference evidence="1 2" key="1">
    <citation type="submission" date="2019-02" db="EMBL/GenBank/DDBJ databases">
        <title>Bacteria dissemination in different level of health care in South Africa: the effectiveness of infections prevention and control.</title>
        <authorList>
            <person name="Shobo C."/>
            <person name="Amoako D.G."/>
            <person name="Allam M."/>
            <person name="Ismail A."/>
            <person name="Bester L.A."/>
            <person name="Essack S.Y."/>
        </authorList>
    </citation>
    <scope>NUCLEOTIDE SEQUENCE [LARGE SCALE GENOMIC DNA]</scope>
    <source>
        <strain evidence="1 2">2SIL2</strain>
    </source>
</reference>
<organism evidence="1 2">
    <name type="scientific">Enterococcus faecalis</name>
    <name type="common">Streptococcus faecalis</name>
    <dbReference type="NCBI Taxonomy" id="1351"/>
    <lineage>
        <taxon>Bacteria</taxon>
        <taxon>Bacillati</taxon>
        <taxon>Bacillota</taxon>
        <taxon>Bacilli</taxon>
        <taxon>Lactobacillales</taxon>
        <taxon>Enterococcaceae</taxon>
        <taxon>Enterococcus</taxon>
    </lineage>
</organism>
<gene>
    <name evidence="1" type="ORF">EY666_13525</name>
</gene>
<sequence length="65" mass="7434">MLGSLDITLTIENGESFILAYIPYMLLINDQLLYPMSQFLMSQSVQGLVPLRQTDCHQLVSQSKW</sequence>
<dbReference type="AlphaFoldDB" id="A0A4U3LNF6"/>
<protein>
    <submittedName>
        <fullName evidence="1">Uncharacterized protein</fullName>
    </submittedName>
</protein>
<dbReference type="Proteomes" id="UP000305511">
    <property type="component" value="Unassembled WGS sequence"/>
</dbReference>
<evidence type="ECO:0000313" key="2">
    <source>
        <dbReference type="Proteomes" id="UP000305511"/>
    </source>
</evidence>